<keyword evidence="2" id="KW-1133">Transmembrane helix</keyword>
<keyword evidence="2" id="KW-0812">Transmembrane</keyword>
<organism evidence="3 4">
    <name type="scientific">Bifidobacterium callitrichos DSM 23973</name>
    <dbReference type="NCBI Taxonomy" id="1437609"/>
    <lineage>
        <taxon>Bacteria</taxon>
        <taxon>Bacillati</taxon>
        <taxon>Actinomycetota</taxon>
        <taxon>Actinomycetes</taxon>
        <taxon>Bifidobacteriales</taxon>
        <taxon>Bifidobacteriaceae</taxon>
        <taxon>Bifidobacterium</taxon>
    </lineage>
</organism>
<feature type="region of interest" description="Disordered" evidence="1">
    <location>
        <begin position="1"/>
        <end position="30"/>
    </location>
</feature>
<feature type="transmembrane region" description="Helical" evidence="2">
    <location>
        <begin position="56"/>
        <end position="78"/>
    </location>
</feature>
<proteinExistence type="predicted"/>
<keyword evidence="2" id="KW-0472">Membrane</keyword>
<accession>A0A087A0S2</accession>
<reference evidence="3 4" key="1">
    <citation type="submission" date="2014-03" db="EMBL/GenBank/DDBJ databases">
        <title>Genomics of Bifidobacteria.</title>
        <authorList>
            <person name="Ventura M."/>
            <person name="Milani C."/>
            <person name="Lugli G.A."/>
        </authorList>
    </citation>
    <scope>NUCLEOTIDE SEQUENCE [LARGE SCALE GENOMIC DNA]</scope>
    <source>
        <strain evidence="3 4">DSM 23973</strain>
    </source>
</reference>
<name>A0A087A0S2_9BIFI</name>
<dbReference type="RefSeq" id="WP_156101978.1">
    <property type="nucleotide sequence ID" value="NZ_JGYS01000017.1"/>
</dbReference>
<sequence length="248" mass="26161">MAMYRGMHSASTGHALPCGRRGRGRHASQSSTILFHHADPGVVGSRLIRRTASKPAMVITSALAAIAIGCVPVAAQAYENHALSSRYDVARAELSDSVKKLSQAVRSAEPAIAYQADTLPKSMGFMPSILSARIAEAAASVNSEVDAPRGIEGGSLARTVADLEKEAKSNRTSAQIIAKTASEIIEFHDLKQLDDARRALDTATNTAQSVLAQASSKVDGDPMTNLADAIRSAQSVDAYDMDALRQMA</sequence>
<evidence type="ECO:0000313" key="4">
    <source>
        <dbReference type="Proteomes" id="UP000029072"/>
    </source>
</evidence>
<protein>
    <submittedName>
        <fullName evidence="3">Uncharacterized protein</fullName>
    </submittedName>
</protein>
<dbReference type="Proteomes" id="UP000029072">
    <property type="component" value="Unassembled WGS sequence"/>
</dbReference>
<feature type="non-terminal residue" evidence="3">
    <location>
        <position position="248"/>
    </location>
</feature>
<dbReference type="EMBL" id="JGYS01000017">
    <property type="protein sequence ID" value="KFI52372.1"/>
    <property type="molecule type" value="Genomic_DNA"/>
</dbReference>
<evidence type="ECO:0000313" key="3">
    <source>
        <dbReference type="EMBL" id="KFI52372.1"/>
    </source>
</evidence>
<dbReference type="STRING" id="1437609.BCAL_2017"/>
<comment type="caution">
    <text evidence="3">The sequence shown here is derived from an EMBL/GenBank/DDBJ whole genome shotgun (WGS) entry which is preliminary data.</text>
</comment>
<gene>
    <name evidence="3" type="ORF">BCAL_2017</name>
</gene>
<evidence type="ECO:0000256" key="1">
    <source>
        <dbReference type="SAM" id="MobiDB-lite"/>
    </source>
</evidence>
<evidence type="ECO:0000256" key="2">
    <source>
        <dbReference type="SAM" id="Phobius"/>
    </source>
</evidence>
<dbReference type="AlphaFoldDB" id="A0A087A0S2"/>